<accession>E4PS18</accession>
<reference evidence="2 3" key="1">
    <citation type="journal article" date="2010" name="Stand. Genomic Sci.">
        <title>Complete genome sequence of Marinobacter adhaerens type strain (HP15), a diatom-interacting marine microorganism.</title>
        <authorList>
            <person name="Gardes A."/>
            <person name="Kaeppel E."/>
            <person name="Shehzad A."/>
            <person name="Seebah S."/>
            <person name="Teeling H."/>
            <person name="Yarza P."/>
            <person name="Glockner F.O."/>
            <person name="Grossart H.P."/>
            <person name="Ullrich M.S."/>
        </authorList>
    </citation>
    <scope>NUCLEOTIDE SEQUENCE [LARGE SCALE GENOMIC DNA]</scope>
    <source>
        <strain evidence="3">DSM 23420 / HP15</strain>
        <plasmid evidence="3">Plasmid pHP-187</plasmid>
    </source>
</reference>
<dbReference type="Pfam" id="PF04230">
    <property type="entry name" value="PS_pyruv_trans"/>
    <property type="match status" value="1"/>
</dbReference>
<dbReference type="EMBL" id="CP001980">
    <property type="protein sequence ID" value="ADQ00053.1"/>
    <property type="molecule type" value="Genomic_DNA"/>
</dbReference>
<keyword evidence="2" id="KW-0614">Plasmid</keyword>
<name>E4PS18_MARAH</name>
<dbReference type="PANTHER" id="PTHR36836:SF1">
    <property type="entry name" value="COLANIC ACID BIOSYNTHESIS PROTEIN WCAK"/>
    <property type="match status" value="1"/>
</dbReference>
<protein>
    <submittedName>
        <fullName evidence="2">Polysaccharide pyruvyl transferase-like protein</fullName>
    </submittedName>
</protein>
<gene>
    <name evidence="2" type="ordered locus">HP15_p187g56</name>
</gene>
<dbReference type="RefSeq" id="WP_014579342.1">
    <property type="nucleotide sequence ID" value="NC_017507.1"/>
</dbReference>
<dbReference type="GO" id="GO:0016740">
    <property type="term" value="F:transferase activity"/>
    <property type="evidence" value="ECO:0007669"/>
    <property type="project" value="UniProtKB-KW"/>
</dbReference>
<dbReference type="AlphaFoldDB" id="E4PS18"/>
<organism evidence="2 3">
    <name type="scientific">Marinobacter adhaerens (strain DSM 23420 / HP15)</name>
    <dbReference type="NCBI Taxonomy" id="225937"/>
    <lineage>
        <taxon>Bacteria</taxon>
        <taxon>Pseudomonadati</taxon>
        <taxon>Pseudomonadota</taxon>
        <taxon>Gammaproteobacteria</taxon>
        <taxon>Pseudomonadales</taxon>
        <taxon>Marinobacteraceae</taxon>
        <taxon>Marinobacter</taxon>
    </lineage>
</organism>
<geneLocation type="plasmid" evidence="2 3">
    <name>pHP-187</name>
</geneLocation>
<evidence type="ECO:0000259" key="1">
    <source>
        <dbReference type="Pfam" id="PF04230"/>
    </source>
</evidence>
<evidence type="ECO:0000313" key="3">
    <source>
        <dbReference type="Proteomes" id="UP000007077"/>
    </source>
</evidence>
<dbReference type="PANTHER" id="PTHR36836">
    <property type="entry name" value="COLANIC ACID BIOSYNTHESIS PROTEIN WCAK"/>
    <property type="match status" value="1"/>
</dbReference>
<sequence>MTVPDVVLVGYYGRGNFGDDVLMAVAHRIARSILPDASIGVRLGSDVSYPSRLLGENVIPVPFGSRDRHRLIIHGGGGTFFDFAHHSISERCVNAVLLIAGVNAFVRVEGWLRTFLKKPRMSAQKRIGLGIGVGTFSAGSGKLREALPLLMDFDGLWVRDPVSKENLDRLAVSAPITLGSDLAFLSEGWCPEELLLQARPARLGRPKVGVVLRDWPVGSGPGFANAFGPVIAELSAQYDLTLISFDSATDAGTLRALNDIPQVVWCPERMDLAKFSEVLSDHDVLLTSRAHGAICGACLGRPSVILDIEPKLKAVNSMLPRATRLVRPDSDSKTVVRLIEEALAIPIDSIVKDVMHNRTLAASALGEVLKGLNL</sequence>
<dbReference type="KEGG" id="mad:HP15_p187g56"/>
<keyword evidence="2" id="KW-0808">Transferase</keyword>
<dbReference type="InterPro" id="IPR007345">
    <property type="entry name" value="Polysacch_pyruvyl_Trfase"/>
</dbReference>
<proteinExistence type="predicted"/>
<evidence type="ECO:0000313" key="2">
    <source>
        <dbReference type="EMBL" id="ADQ00053.1"/>
    </source>
</evidence>
<dbReference type="HOGENOM" id="CLU_727131_0_0_6"/>
<dbReference type="Proteomes" id="UP000007077">
    <property type="component" value="Plasmid pHP-187"/>
</dbReference>
<reference evidence="3" key="2">
    <citation type="submission" date="2010-02" db="EMBL/GenBank/DDBJ databases">
        <title>Complete genome sequence of Marinobacter adhaerens type strain (HP15).</title>
        <authorList>
            <person name="Gaerdes A.A.M."/>
            <person name="Kaeppel E."/>
            <person name="Shezad A."/>
            <person name="Seebah S."/>
            <person name="Teeling H."/>
            <person name="Yarza P."/>
            <person name="Gloeckner F.O."/>
            <person name="Ullrich M.S."/>
        </authorList>
    </citation>
    <scope>NUCLEOTIDE SEQUENCE [LARGE SCALE GENOMIC DNA]</scope>
    <source>
        <strain evidence="3">DSM 23420 / HP15</strain>
        <plasmid evidence="3">Plasmid pHP-187</plasmid>
    </source>
</reference>
<feature type="domain" description="Polysaccharide pyruvyl transferase" evidence="1">
    <location>
        <begin position="16"/>
        <end position="308"/>
    </location>
</feature>
<dbReference type="PATRIC" id="fig|225937.3.peg.4285"/>